<evidence type="ECO:0000313" key="8">
    <source>
        <dbReference type="Proteomes" id="UP000201521"/>
    </source>
</evidence>
<proteinExistence type="predicted"/>
<organism evidence="7 8">
    <name type="scientific">Macacine gammaherpesvirus 4</name>
    <name type="common">Rhesus lymphocryptovirus</name>
    <dbReference type="NCBI Taxonomy" id="45455"/>
    <lineage>
        <taxon>Viruses</taxon>
        <taxon>Duplodnaviria</taxon>
        <taxon>Heunggongvirae</taxon>
        <taxon>Peploviricota</taxon>
        <taxon>Herviviricetes</taxon>
        <taxon>Herpesvirales</taxon>
        <taxon>Orthoherpesviridae</taxon>
        <taxon>Gammaherpesvirinae</taxon>
        <taxon>Lymphocryptovirus</taxon>
        <taxon>Lymphocryptovirus macacinegamma4</taxon>
    </lineage>
</organism>
<dbReference type="GO" id="GO:0016032">
    <property type="term" value="P:viral process"/>
    <property type="evidence" value="ECO:0007669"/>
    <property type="project" value="InterPro"/>
</dbReference>
<keyword evidence="8" id="KW-1185">Reference proteome</keyword>
<sequence>MEEEEVPSTSGVQVQASGMDKDIVVIPDSESSSGEEGERLPDSPPPPPQKGKKRKRRRSDDASGTTPSQPPCVPQLELGVVEDFGGPQHQTLGKLLHAVSATTLHPNTRAIRLFFGSSILTTQRFLAYAMAVRQGVRDRQAIQATIKCQNSWKLTTTASRWRMGYRKHSSWMYSYSDDVRRPIRIAICVTFACEEGERWNVSYSAGTFKPVRASNYDMVWLTTHRCVGELVELCDPIYHPFFGYLCIFRCLKFIWENVLLPEQRVPFMQFLGFLQKTDNIYMKRFVQEGLLTSNIQTPWLSEDPEGAVDRGWTQALIRGRVLGLSGLGPAAEPDKDATGETQQEAEDMESDDEDEIPRIVSREETKRKDARPPQFLTRTHRLILERTGGLTLRARKALEGPSEPASGGPRRRKECAPEPPLTLRNLHILAGMFRQQFKGVCAPHVSSPPLVSAVEIPRPQAVQDLEPGPVQSPEPGPVQSPEAGPVQSPEPGPVQDLEPGPVQDLEPGPVQDLEPGPVQDLEPGPVQDLEPGPVQSPKPGPTPAPPTGHFVRPWEAAPSQVPKVAPATHMPDPMAGAFDPRPAPLPSLALLTGPAPETSSSVQVSMSYAAPSWAPTPVQPVVPIPIRCGPPPDYFTWYSSRGRPQRYPYTHPVAVQPPEVPMAPTEAPLSYPAMQAGRIPVMRPPSRSRGGNEWETRRPYSLQRPRTVRACLAMMRSGTLGRPPRGEDTETWLERNLSQVAGLRLATGTSAFQGLDQAQVPATPPQLPPRVGAPMSRSICRRAPVIPAPPQLPPMPGQWVFIPDQEPLHEASVRPRVSQGPYQMGAFRQVPRVESPPPEPTNTHAPSFFGVTQYNVSQVSFDEDIEETESADGSEASELCDPIDLSIHGRPTPRTPEVIFVAEDGQNVSGAGSGVVLVSALVHSGQGEDLPDLEDPPDNEE</sequence>
<reference evidence="7 8" key="4">
    <citation type="journal article" date="2000" name="J. Virol.">
        <title>Structural, functional, and genetic comparisons of Epstein-Barr virus nuclear antigen 3A, 3B, and 3C homologues encoded by the rhesus lymphocryptovirus.</title>
        <authorList>
            <person name="Jiang H."/>
            <person name="Cho Y.G."/>
            <person name="Wang F."/>
        </authorList>
    </citation>
    <scope>NUCLEOTIDE SEQUENCE [LARGE SCALE GENOMIC DNA]</scope>
    <source>
        <strain evidence="7 8">LCL8664</strain>
    </source>
</reference>
<feature type="region of interest" description="Disordered" evidence="6">
    <location>
        <begin position="393"/>
        <end position="419"/>
    </location>
</feature>
<evidence type="ECO:0000256" key="2">
    <source>
        <dbReference type="ARBA" id="ARBA00022562"/>
    </source>
</evidence>
<accession>Q9IMY0</accession>
<dbReference type="Proteomes" id="UP000201521">
    <property type="component" value="Segment"/>
</dbReference>
<evidence type="ECO:0000256" key="5">
    <source>
        <dbReference type="ARBA" id="ARBA00023163"/>
    </source>
</evidence>
<feature type="compositionally biased region" description="Polar residues" evidence="6">
    <location>
        <begin position="7"/>
        <end position="16"/>
    </location>
</feature>
<evidence type="ECO:0000313" key="7">
    <source>
        <dbReference type="EMBL" id="AAF78881.2"/>
    </source>
</evidence>
<feature type="region of interest" description="Disordered" evidence="6">
    <location>
        <begin position="463"/>
        <end position="553"/>
    </location>
</feature>
<reference evidence="7 8" key="1">
    <citation type="journal article" date="1996" name="J. Virol.">
        <title>Comparative analysis identifies conserved tumor necrosis factor receptor-associated factor 3 binding sites in the human and simian Epstein-Barr virus oncogene LMP1.</title>
        <authorList>
            <person name="Franken M."/>
            <person name="Devergne O."/>
            <person name="Rosenzweig M."/>
            <person name="Annis B."/>
            <person name="Kieff E."/>
            <person name="Wang F."/>
        </authorList>
    </citation>
    <scope>NUCLEOTIDE SEQUENCE [LARGE SCALE GENOMIC DNA]</scope>
    <source>
        <strain evidence="7 8">LCL8664</strain>
    </source>
</reference>
<comment type="subcellular location">
    <subcellularLocation>
        <location evidence="1">Host nucleus</location>
    </subcellularLocation>
</comment>
<dbReference type="Pfam" id="PF05009">
    <property type="entry name" value="EBV-NA3"/>
    <property type="match status" value="1"/>
</dbReference>
<dbReference type="OrthoDB" id="31973at10239"/>
<keyword evidence="3" id="KW-0945">Host-virus interaction</keyword>
<protein>
    <submittedName>
        <fullName evidence="7">EBNA-3A</fullName>
    </submittedName>
</protein>
<dbReference type="RefSeq" id="YP_067965.1">
    <property type="nucleotide sequence ID" value="NC_006146.1"/>
</dbReference>
<reference evidence="7 8" key="5">
    <citation type="journal article" date="2002" name="J. Virol.">
        <title>Complete nucleotide sequence of the rhesus lymphocryptovirus: genetic validation for an Epstein-Barr virus animal model.</title>
        <authorList>
            <person name="Rivailler P."/>
            <person name="Jiang H."/>
            <person name="Cho Y.G."/>
            <person name="Quink C."/>
            <person name="Wang F."/>
        </authorList>
    </citation>
    <scope>NUCLEOTIDE SEQUENCE [LARGE SCALE GENOMIC DNA]</scope>
    <source>
        <strain evidence="7 8">LCL8664</strain>
    </source>
</reference>
<keyword evidence="2" id="KW-1048">Host nucleus</keyword>
<keyword evidence="5" id="KW-0804">Transcription</keyword>
<feature type="compositionally biased region" description="Pro residues" evidence="6">
    <location>
        <begin position="534"/>
        <end position="546"/>
    </location>
</feature>
<dbReference type="InterPro" id="IPR007706">
    <property type="entry name" value="EBNA-3/4/6"/>
</dbReference>
<evidence type="ECO:0000256" key="3">
    <source>
        <dbReference type="ARBA" id="ARBA00022581"/>
    </source>
</evidence>
<dbReference type="GeneID" id="2949781"/>
<feature type="region of interest" description="Disordered" evidence="6">
    <location>
        <begin position="1"/>
        <end position="74"/>
    </location>
</feature>
<reference evidence="7 8" key="3">
    <citation type="journal article" date="2000" name="J. Clin. Microbiol.">
        <title>Cloning of the rhesus lymphocryptovirus viral capsid antigen and Epstein-Barr virus-encoded small RNA homologues and use in diagnosis of acute and persistent infections.</title>
        <authorList>
            <person name="Rao P."/>
            <person name="Jiang H."/>
            <person name="Wang F."/>
        </authorList>
    </citation>
    <scope>NUCLEOTIDE SEQUENCE [LARGE SCALE GENOMIC DNA]</scope>
    <source>
        <strain evidence="7 8">LCL8664</strain>
    </source>
</reference>
<name>Q9IMY0_9GAMA</name>
<evidence type="ECO:0000256" key="4">
    <source>
        <dbReference type="ARBA" id="ARBA00023015"/>
    </source>
</evidence>
<dbReference type="EMBL" id="AY037858">
    <property type="protein sequence ID" value="AAF78881.2"/>
    <property type="molecule type" value="Genomic_DNA"/>
</dbReference>
<dbReference type="GO" id="GO:0042025">
    <property type="term" value="C:host cell nucleus"/>
    <property type="evidence" value="ECO:0007669"/>
    <property type="project" value="UniProtKB-SubCell"/>
</dbReference>
<reference evidence="7 8" key="2">
    <citation type="journal article" date="1999" name="J. Virol.">
        <title>Strong selective pressure for evolution of an Epstein-Barr virus LMP2B homologue in the rhesus lymphocryptovirus.</title>
        <authorList>
            <person name="Rivailler P."/>
            <person name="Quink C."/>
            <person name="Wang F."/>
        </authorList>
    </citation>
    <scope>NUCLEOTIDE SEQUENCE [LARGE SCALE GENOMIC DNA]</scope>
    <source>
        <strain evidence="7 8">LCL8664</strain>
    </source>
</reference>
<feature type="compositionally biased region" description="Acidic residues" evidence="6">
    <location>
        <begin position="343"/>
        <end position="355"/>
    </location>
</feature>
<feature type="region of interest" description="Disordered" evidence="6">
    <location>
        <begin position="326"/>
        <end position="378"/>
    </location>
</feature>
<keyword evidence="4" id="KW-0805">Transcription regulation</keyword>
<feature type="compositionally biased region" description="Basic and acidic residues" evidence="6">
    <location>
        <begin position="356"/>
        <end position="371"/>
    </location>
</feature>
<evidence type="ECO:0000256" key="1">
    <source>
        <dbReference type="ARBA" id="ARBA00004147"/>
    </source>
</evidence>
<evidence type="ECO:0000256" key="6">
    <source>
        <dbReference type="SAM" id="MobiDB-lite"/>
    </source>
</evidence>
<dbReference type="KEGG" id="vg:2949781"/>